<sequence>MNFALLHKLVQAAKRDGLTLQWSLIHLLDRLERYEQRLGYLRYRDIDSDAGEAHQLRLDSEALALVLVAVLKAYPAGADIVLEDHNLPELASLLNDLAPERRSGATRDRHSGEKRERP</sequence>
<accession>A0A455SVY6</accession>
<proteinExistence type="predicted"/>
<evidence type="ECO:0000256" key="1">
    <source>
        <dbReference type="SAM" id="MobiDB-lite"/>
    </source>
</evidence>
<evidence type="ECO:0000313" key="2">
    <source>
        <dbReference type="EMBL" id="BBH92593.1"/>
    </source>
</evidence>
<dbReference type="EMBL" id="AP019377">
    <property type="protein sequence ID" value="BBH92593.1"/>
    <property type="molecule type" value="Genomic_DNA"/>
</dbReference>
<gene>
    <name evidence="2" type="ORF">KTA_07920</name>
</gene>
<feature type="region of interest" description="Disordered" evidence="1">
    <location>
        <begin position="98"/>
        <end position="118"/>
    </location>
</feature>
<name>A0A455SVY6_9CHLR</name>
<dbReference type="AlphaFoldDB" id="A0A455SVY6"/>
<reference evidence="2" key="1">
    <citation type="submission" date="2018-12" db="EMBL/GenBank/DDBJ databases">
        <title>Novel natural products biosynthetic potential of the class Ktedonobacteria.</title>
        <authorList>
            <person name="Zheng Y."/>
            <person name="Saitou A."/>
            <person name="Wang C.M."/>
            <person name="Toyoda A."/>
            <person name="Minakuchi Y."/>
            <person name="Sekiguchi Y."/>
            <person name="Ueda K."/>
            <person name="Takano H."/>
            <person name="Sakai Y."/>
            <person name="Yokota A."/>
            <person name="Yabe S."/>
        </authorList>
    </citation>
    <scope>NUCLEOTIDE SEQUENCE</scope>
    <source>
        <strain evidence="2">A3-2</strain>
    </source>
</reference>
<organism evidence="2">
    <name type="scientific">Thermogemmatispora argillosa</name>
    <dbReference type="NCBI Taxonomy" id="2045280"/>
    <lineage>
        <taxon>Bacteria</taxon>
        <taxon>Bacillati</taxon>
        <taxon>Chloroflexota</taxon>
        <taxon>Ktedonobacteria</taxon>
        <taxon>Thermogemmatisporales</taxon>
        <taxon>Thermogemmatisporaceae</taxon>
        <taxon>Thermogemmatispora</taxon>
    </lineage>
</organism>
<protein>
    <submittedName>
        <fullName evidence="2">Uncharacterized protein</fullName>
    </submittedName>
</protein>